<comment type="caution">
    <text evidence="1">The sequence shown here is derived from an EMBL/GenBank/DDBJ whole genome shotgun (WGS) entry which is preliminary data.</text>
</comment>
<keyword evidence="2" id="KW-1185">Reference proteome</keyword>
<proteinExistence type="predicted"/>
<evidence type="ECO:0000313" key="2">
    <source>
        <dbReference type="Proteomes" id="UP000604730"/>
    </source>
</evidence>
<gene>
    <name evidence="1" type="ORF">JJN12_08495</name>
</gene>
<protein>
    <submittedName>
        <fullName evidence="1">Uncharacterized protein</fullName>
    </submittedName>
</protein>
<evidence type="ECO:0000313" key="1">
    <source>
        <dbReference type="EMBL" id="MBK5897814.1"/>
    </source>
</evidence>
<reference evidence="1 2" key="1">
    <citation type="submission" date="2021-01" db="EMBL/GenBank/DDBJ databases">
        <title>Isolation and description of Catonella massiliensis sp. nov., a novel Catonella species, isolated from a stable periodontitis subject.</title>
        <authorList>
            <person name="Antezack A."/>
            <person name="Boxberger M."/>
            <person name="La Scola B."/>
            <person name="Monnet-Corti V."/>
        </authorList>
    </citation>
    <scope>NUCLEOTIDE SEQUENCE [LARGE SCALE GENOMIC DNA]</scope>
    <source>
        <strain evidence="1 2">Marseille-Q4567</strain>
    </source>
</reference>
<dbReference type="EMBL" id="JAEPRJ010000001">
    <property type="protein sequence ID" value="MBK5897814.1"/>
    <property type="molecule type" value="Genomic_DNA"/>
</dbReference>
<sequence>MLNTIKTKIFAAILSAALLISGISTIPVYAKGLSKAVKKEYTKILKKHILTGKAREDDPSIYYFLITDVNNDGKKDLLLLRRWSLLVPGQTEVYINKNNRISKAKIYYVDRYTNKYKTRTEDYMDLVGFGIKVFKNYIMGTFARTYEQAYDDKSDVEEAYDIYKSDGKGNIKRVYYGNKSGIADNDFKFVKIHYEGYEKVQNGKIKKISKKEFNNFASKFKEVKEKWQFLSEETIKKYVK</sequence>
<accession>A0ABS1J0Y5</accession>
<dbReference type="Proteomes" id="UP000604730">
    <property type="component" value="Unassembled WGS sequence"/>
</dbReference>
<name>A0ABS1J0Y5_9FIRM</name>
<organism evidence="1 2">
    <name type="scientific">Catonella massiliensis</name>
    <dbReference type="NCBI Taxonomy" id="2799636"/>
    <lineage>
        <taxon>Bacteria</taxon>
        <taxon>Bacillati</taxon>
        <taxon>Bacillota</taxon>
        <taxon>Clostridia</taxon>
        <taxon>Lachnospirales</taxon>
        <taxon>Lachnospiraceae</taxon>
        <taxon>Catonella</taxon>
    </lineage>
</organism>
<dbReference type="RefSeq" id="WP_208429276.1">
    <property type="nucleotide sequence ID" value="NZ_JAEPRJ010000001.1"/>
</dbReference>